<proteinExistence type="predicted"/>
<feature type="transmembrane region" description="Helical" evidence="2">
    <location>
        <begin position="282"/>
        <end position="302"/>
    </location>
</feature>
<dbReference type="RefSeq" id="WP_344375372.1">
    <property type="nucleotide sequence ID" value="NZ_BAAASQ010000010.1"/>
</dbReference>
<organism evidence="3 4">
    <name type="scientific">Streptomyces mauvecolor</name>
    <dbReference type="NCBI Taxonomy" id="58345"/>
    <lineage>
        <taxon>Bacteria</taxon>
        <taxon>Bacillati</taxon>
        <taxon>Actinomycetota</taxon>
        <taxon>Actinomycetes</taxon>
        <taxon>Kitasatosporales</taxon>
        <taxon>Streptomycetaceae</taxon>
        <taxon>Streptomyces</taxon>
    </lineage>
</organism>
<feature type="compositionally biased region" description="Gly residues" evidence="1">
    <location>
        <begin position="702"/>
        <end position="712"/>
    </location>
</feature>
<name>A0ABV9UJN7_9ACTN</name>
<comment type="caution">
    <text evidence="3">The sequence shown here is derived from an EMBL/GenBank/DDBJ whole genome shotgun (WGS) entry which is preliminary data.</text>
</comment>
<feature type="transmembrane region" description="Helical" evidence="2">
    <location>
        <begin position="160"/>
        <end position="182"/>
    </location>
</feature>
<keyword evidence="2" id="KW-1133">Transmembrane helix</keyword>
<accession>A0ABV9UJN7</accession>
<dbReference type="Proteomes" id="UP001595834">
    <property type="component" value="Unassembled WGS sequence"/>
</dbReference>
<keyword evidence="2" id="KW-0812">Transmembrane</keyword>
<feature type="transmembrane region" description="Helical" evidence="2">
    <location>
        <begin position="211"/>
        <end position="237"/>
    </location>
</feature>
<keyword evidence="4" id="KW-1185">Reference proteome</keyword>
<sequence>MTQVTDRSLPLSSAQARSSVLATCLLRGAIAAGLGLGALAVLVMMLWICSPYPDNGLGGALRTAASLWLLAHGAQLVRPTTLSGTPAPVGLVPLLLTVLPIWLAHRMARDVRLPDVDEAYEDGSLGPLPSARTVFWGVTGGYLAIALAALLYAATGPLPAAPLGAMLHLPLTVALAVGAGVWTAHGRPLGPLPDRVPAWVRRMLLAARTSVAARAAGAATAALLGGGALLAGAGLLWHLGDAQDAFLRLAEDTSGRFALLLLGVALVPNAAVWGASYGLGPGFAVGTGAVASPLGVVGTPALPNFPLLAAVPTGGQGSWWNWAAVGVPLAAGLVLAGFTARVAAAEGWGRLETARSALLGAMLCGCAIALLAAVAGGPLGTGALAVLGPVWWRTGGAALLWAVGVGVPGAVILRGCRRWVSAERRTVRDRMAGVLARLPRLPRRRKAVAAPVTQGGGADYDYDFTPVGGAGLWHEDGAREARWAALKEASGGLMADTSLAGGGAPSSPPRSFPKPGATPAAAPRMPEGLGGGAGPVSGADAELRRYLGLPVDSARGPGDREPTSATAPRMPEGLGADAASAPEGDPGPRQGDPGLRPDRTLPADPARGLGTWGPTPGSGPRMPEGLNADAGSAPRNGPGLPPDLPLPMNPAPKPAGPAPRTGADAGSVTEVEAELRRYLGLPVDPAPEPGTWGPASRAPEGLGAGRVAGGDPGPLSGPTPKPDPVRDTESPGSDRTETE</sequence>
<feature type="transmembrane region" description="Helical" evidence="2">
    <location>
        <begin position="257"/>
        <end position="275"/>
    </location>
</feature>
<protein>
    <submittedName>
        <fullName evidence="3">DUF6350 family protein</fullName>
    </submittedName>
</protein>
<feature type="compositionally biased region" description="Basic and acidic residues" evidence="1">
    <location>
        <begin position="723"/>
        <end position="739"/>
    </location>
</feature>
<evidence type="ECO:0000256" key="1">
    <source>
        <dbReference type="SAM" id="MobiDB-lite"/>
    </source>
</evidence>
<evidence type="ECO:0000313" key="3">
    <source>
        <dbReference type="EMBL" id="MFC4955951.1"/>
    </source>
</evidence>
<feature type="transmembrane region" description="Helical" evidence="2">
    <location>
        <begin position="20"/>
        <end position="48"/>
    </location>
</feature>
<feature type="transmembrane region" description="Helical" evidence="2">
    <location>
        <begin position="134"/>
        <end position="154"/>
    </location>
</feature>
<feature type="transmembrane region" description="Helical" evidence="2">
    <location>
        <begin position="322"/>
        <end position="344"/>
    </location>
</feature>
<evidence type="ECO:0000313" key="4">
    <source>
        <dbReference type="Proteomes" id="UP001595834"/>
    </source>
</evidence>
<keyword evidence="2" id="KW-0472">Membrane</keyword>
<feature type="compositionally biased region" description="Pro residues" evidence="1">
    <location>
        <begin position="639"/>
        <end position="657"/>
    </location>
</feature>
<evidence type="ECO:0000256" key="2">
    <source>
        <dbReference type="SAM" id="Phobius"/>
    </source>
</evidence>
<feature type="transmembrane region" description="Helical" evidence="2">
    <location>
        <begin position="356"/>
        <end position="376"/>
    </location>
</feature>
<dbReference type="InterPro" id="IPR045931">
    <property type="entry name" value="DUF6350"/>
</dbReference>
<gene>
    <name evidence="3" type="ORF">ACFPFX_06505</name>
</gene>
<dbReference type="Pfam" id="PF19877">
    <property type="entry name" value="DUF6350"/>
    <property type="match status" value="1"/>
</dbReference>
<feature type="transmembrane region" description="Helical" evidence="2">
    <location>
        <begin position="396"/>
        <end position="416"/>
    </location>
</feature>
<feature type="transmembrane region" description="Helical" evidence="2">
    <location>
        <begin position="87"/>
        <end position="104"/>
    </location>
</feature>
<dbReference type="EMBL" id="JBHSIZ010000006">
    <property type="protein sequence ID" value="MFC4955951.1"/>
    <property type="molecule type" value="Genomic_DNA"/>
</dbReference>
<reference evidence="4" key="1">
    <citation type="journal article" date="2019" name="Int. J. Syst. Evol. Microbiol.">
        <title>The Global Catalogue of Microorganisms (GCM) 10K type strain sequencing project: providing services to taxonomists for standard genome sequencing and annotation.</title>
        <authorList>
            <consortium name="The Broad Institute Genomics Platform"/>
            <consortium name="The Broad Institute Genome Sequencing Center for Infectious Disease"/>
            <person name="Wu L."/>
            <person name="Ma J."/>
        </authorList>
    </citation>
    <scope>NUCLEOTIDE SEQUENCE [LARGE SCALE GENOMIC DNA]</scope>
    <source>
        <strain evidence="4">CCM 7224</strain>
    </source>
</reference>
<feature type="region of interest" description="Disordered" evidence="1">
    <location>
        <begin position="496"/>
        <end position="739"/>
    </location>
</feature>